<proteinExistence type="predicted"/>
<evidence type="ECO:0000313" key="3">
    <source>
        <dbReference type="Proteomes" id="UP000440224"/>
    </source>
</evidence>
<accession>A0A6N7PYR6</accession>
<gene>
    <name evidence="2" type="ORF">GF068_18400</name>
</gene>
<dbReference type="GO" id="GO:0032259">
    <property type="term" value="P:methylation"/>
    <property type="evidence" value="ECO:0007669"/>
    <property type="project" value="UniProtKB-KW"/>
</dbReference>
<name>A0A6N7PYR6_9BACT</name>
<dbReference type="OrthoDB" id="8385759at2"/>
<dbReference type="Proteomes" id="UP000440224">
    <property type="component" value="Unassembled WGS sequence"/>
</dbReference>
<sequence length="251" mass="28360">MPDHVAKNREYWNRIASEYQKEHETQLGIVEPTWGVWAIPERELGLLGDVAGKDVLEFGCGGAQWSVALARRGARMTGLDLSDEQLRHARELTTREGVSVTLLQGSAEAVPLPDASFDLVFCDHGAMTFADPYKTVPEAARLLRPGGLFVFNMATPWLYVAIDKATDRVVPQLLNDYFSLHRVEEDDGSTSFNLPYGEWIRLFRRSGLVVEDLVELRPPEGATTTYEGYAPLEWARKYPAEHVWKVRREAR</sequence>
<dbReference type="InterPro" id="IPR029063">
    <property type="entry name" value="SAM-dependent_MTases_sf"/>
</dbReference>
<dbReference type="CDD" id="cd02440">
    <property type="entry name" value="AdoMet_MTases"/>
    <property type="match status" value="1"/>
</dbReference>
<keyword evidence="2" id="KW-0489">Methyltransferase</keyword>
<dbReference type="InterPro" id="IPR013216">
    <property type="entry name" value="Methyltransf_11"/>
</dbReference>
<protein>
    <submittedName>
        <fullName evidence="2">Methyltransferase domain-containing protein</fullName>
    </submittedName>
</protein>
<evidence type="ECO:0000259" key="1">
    <source>
        <dbReference type="Pfam" id="PF08241"/>
    </source>
</evidence>
<dbReference type="AlphaFoldDB" id="A0A6N7PYR6"/>
<keyword evidence="2" id="KW-0808">Transferase</keyword>
<organism evidence="2 3">
    <name type="scientific">Polyangium spumosum</name>
    <dbReference type="NCBI Taxonomy" id="889282"/>
    <lineage>
        <taxon>Bacteria</taxon>
        <taxon>Pseudomonadati</taxon>
        <taxon>Myxococcota</taxon>
        <taxon>Polyangia</taxon>
        <taxon>Polyangiales</taxon>
        <taxon>Polyangiaceae</taxon>
        <taxon>Polyangium</taxon>
    </lineage>
</organism>
<dbReference type="SUPFAM" id="SSF53335">
    <property type="entry name" value="S-adenosyl-L-methionine-dependent methyltransferases"/>
    <property type="match status" value="1"/>
</dbReference>
<dbReference type="EMBL" id="WJIE01000005">
    <property type="protein sequence ID" value="MRG93871.1"/>
    <property type="molecule type" value="Genomic_DNA"/>
</dbReference>
<feature type="domain" description="Methyltransferase type 11" evidence="1">
    <location>
        <begin position="56"/>
        <end position="151"/>
    </location>
</feature>
<dbReference type="Pfam" id="PF08241">
    <property type="entry name" value="Methyltransf_11"/>
    <property type="match status" value="1"/>
</dbReference>
<evidence type="ECO:0000313" key="2">
    <source>
        <dbReference type="EMBL" id="MRG93871.1"/>
    </source>
</evidence>
<keyword evidence="3" id="KW-1185">Reference proteome</keyword>
<dbReference type="GO" id="GO:0008757">
    <property type="term" value="F:S-adenosylmethionine-dependent methyltransferase activity"/>
    <property type="evidence" value="ECO:0007669"/>
    <property type="project" value="InterPro"/>
</dbReference>
<dbReference type="Gene3D" id="3.40.50.150">
    <property type="entry name" value="Vaccinia Virus protein VP39"/>
    <property type="match status" value="1"/>
</dbReference>
<reference evidence="2 3" key="1">
    <citation type="submission" date="2019-10" db="EMBL/GenBank/DDBJ databases">
        <title>A soil myxobacterium in the family Polyangiaceae.</title>
        <authorList>
            <person name="Li Y."/>
            <person name="Wang J."/>
        </authorList>
    </citation>
    <scope>NUCLEOTIDE SEQUENCE [LARGE SCALE GENOMIC DNA]</scope>
    <source>
        <strain evidence="2 3">DSM 14734</strain>
    </source>
</reference>
<comment type="caution">
    <text evidence="2">The sequence shown here is derived from an EMBL/GenBank/DDBJ whole genome shotgun (WGS) entry which is preliminary data.</text>
</comment>
<dbReference type="PANTHER" id="PTHR43591">
    <property type="entry name" value="METHYLTRANSFERASE"/>
    <property type="match status" value="1"/>
</dbReference>